<evidence type="ECO:0000313" key="2">
    <source>
        <dbReference type="EMBL" id="OOQ32537.1"/>
    </source>
</evidence>
<dbReference type="Proteomes" id="UP000220907">
    <property type="component" value="Unassembled WGS sequence"/>
</dbReference>
<keyword evidence="1" id="KW-0175">Coiled coil</keyword>
<dbReference type="RefSeq" id="WP_078249008.1">
    <property type="nucleotide sequence ID" value="NZ_CP051533.1"/>
</dbReference>
<evidence type="ECO:0000256" key="1">
    <source>
        <dbReference type="SAM" id="Coils"/>
    </source>
</evidence>
<reference evidence="4 5" key="2">
    <citation type="journal article" date="2017" name="Gut Pathog.">
        <title>Phylogenomics of Colombian Helicobacter pylori isolates.</title>
        <authorList>
            <person name="Gutierrez-Escobar A.J."/>
            <person name="Trujillo E."/>
            <person name="Acevedo O."/>
            <person name="Bravo M.M."/>
        </authorList>
    </citation>
    <scope>NUCLEOTIDE SEQUENCE [LARGE SCALE GENOMIC DNA]</scope>
    <source>
        <strain evidence="4 5">22151</strain>
    </source>
</reference>
<feature type="coiled-coil region" evidence="1">
    <location>
        <begin position="42"/>
        <end position="84"/>
    </location>
</feature>
<dbReference type="EMBL" id="MUPM01000189">
    <property type="protein sequence ID" value="OOQ32657.1"/>
    <property type="molecule type" value="Genomic_DNA"/>
</dbReference>
<organism evidence="4 5">
    <name type="scientific">Helicobacter pylori</name>
    <name type="common">Campylobacter pylori</name>
    <dbReference type="NCBI Taxonomy" id="210"/>
    <lineage>
        <taxon>Bacteria</taxon>
        <taxon>Pseudomonadati</taxon>
        <taxon>Campylobacterota</taxon>
        <taxon>Epsilonproteobacteria</taxon>
        <taxon>Campylobacterales</taxon>
        <taxon>Helicobacteraceae</taxon>
        <taxon>Helicobacter</taxon>
    </lineage>
</organism>
<reference evidence="2 6" key="1">
    <citation type="journal article" date="2017" name="Front. Cell. Infect. Microbiol.">
        <title>Whole Genome Sequence and Phylogenetic Analysis Show Helicobacter pylori Strains from Latin America Have Followed a Unique Evolution Pathway.</title>
        <authorList>
            <person name="Munoz-Ramirez Z.Y."/>
            <person name="Mendez-Tenorio A."/>
            <person name="Kato I."/>
            <person name="Bravo M.M."/>
            <person name="Rizzato C."/>
            <person name="Thorell K."/>
            <person name="Torres R.C."/>
            <person name="Aviles-Jimenez F."/>
            <person name="Camorlinga M."/>
            <person name="Canzian F."/>
            <person name="Torres J."/>
        </authorList>
    </citation>
    <scope>NUCLEOTIDE SEQUENCE [LARGE SCALE GENOMIC DNA]</scope>
    <source>
        <strain evidence="2 6">CM22347</strain>
    </source>
</reference>
<evidence type="ECO:0000313" key="3">
    <source>
        <dbReference type="EMBL" id="OOQ32657.1"/>
    </source>
</evidence>
<evidence type="ECO:0000313" key="5">
    <source>
        <dbReference type="Proteomes" id="UP000220907"/>
    </source>
</evidence>
<dbReference type="AlphaFoldDB" id="A0A2A6VI74"/>
<sequence length="85" mass="10082">MENFHQKISIILLRMQHSVINLRQTIAMQNNIAKREELDKSLSNLLINFNEITNLLENAQESQEEKLKIAEELLEKEIDKFLNKF</sequence>
<name>A0A2A6VI74_HELPX</name>
<gene>
    <name evidence="3" type="ORF">B0X69_04165</name>
    <name evidence="2" type="ORF">B0X69_04540</name>
    <name evidence="4" type="ORF">BB432_01425</name>
</gene>
<proteinExistence type="predicted"/>
<evidence type="ECO:0000313" key="4">
    <source>
        <dbReference type="EMBL" id="PDW47684.1"/>
    </source>
</evidence>
<evidence type="ECO:0000313" key="6">
    <source>
        <dbReference type="Proteomes" id="UP000319468"/>
    </source>
</evidence>
<comment type="caution">
    <text evidence="4">The sequence shown here is derived from an EMBL/GenBank/DDBJ whole genome shotgun (WGS) entry which is preliminary data.</text>
</comment>
<protein>
    <submittedName>
        <fullName evidence="4">Uncharacterized protein</fullName>
    </submittedName>
</protein>
<accession>A0A2A6VI74</accession>
<dbReference type="EMBL" id="MUPM01000192">
    <property type="protein sequence ID" value="OOQ32537.1"/>
    <property type="molecule type" value="Genomic_DNA"/>
</dbReference>
<dbReference type="Proteomes" id="UP000319468">
    <property type="component" value="Unassembled WGS sequence"/>
</dbReference>
<dbReference type="EMBL" id="MBGX01000002">
    <property type="protein sequence ID" value="PDW47684.1"/>
    <property type="molecule type" value="Genomic_DNA"/>
</dbReference>